<evidence type="ECO:0000313" key="4">
    <source>
        <dbReference type="Proteomes" id="UP000048984"/>
    </source>
</evidence>
<evidence type="ECO:0000259" key="2">
    <source>
        <dbReference type="Pfam" id="PF01627"/>
    </source>
</evidence>
<dbReference type="AlphaFoldDB" id="A0A0P6VSN6"/>
<dbReference type="Pfam" id="PF01627">
    <property type="entry name" value="Hpt"/>
    <property type="match status" value="1"/>
</dbReference>
<dbReference type="SUPFAM" id="SSF47226">
    <property type="entry name" value="Histidine-containing phosphotransfer domain, HPT domain"/>
    <property type="match status" value="1"/>
</dbReference>
<keyword evidence="4" id="KW-1185">Reference proteome</keyword>
<sequence>MPDFDDDSILALIAVVGTPRLTELVDKLEIDAGGLLAELAAAVSAGNDDQRRAAAHRLSGMLALFGARAAEAGARRIETMGKGLSPAAGEIDALCGLVDAAVRGLKARIAKYSG</sequence>
<dbReference type="Proteomes" id="UP000048984">
    <property type="component" value="Unassembled WGS sequence"/>
</dbReference>
<dbReference type="InterPro" id="IPR036641">
    <property type="entry name" value="HPT_dom_sf"/>
</dbReference>
<organism evidence="3 4">
    <name type="scientific">Prosthecodimorpha hirschii</name>
    <dbReference type="NCBI Taxonomy" id="665126"/>
    <lineage>
        <taxon>Bacteria</taxon>
        <taxon>Pseudomonadati</taxon>
        <taxon>Pseudomonadota</taxon>
        <taxon>Alphaproteobacteria</taxon>
        <taxon>Hyphomicrobiales</taxon>
        <taxon>Ancalomicrobiaceae</taxon>
        <taxon>Prosthecodimorpha</taxon>
    </lineage>
</organism>
<evidence type="ECO:0000313" key="3">
    <source>
        <dbReference type="EMBL" id="KPL53714.1"/>
    </source>
</evidence>
<dbReference type="EMBL" id="LJYW01000001">
    <property type="protein sequence ID" value="KPL53714.1"/>
    <property type="molecule type" value="Genomic_DNA"/>
</dbReference>
<accession>A0A0P6VSN6</accession>
<feature type="domain" description="HPt" evidence="2">
    <location>
        <begin position="23"/>
        <end position="101"/>
    </location>
</feature>
<proteinExistence type="predicted"/>
<keyword evidence="1" id="KW-0902">Two-component regulatory system</keyword>
<dbReference type="InterPro" id="IPR008207">
    <property type="entry name" value="Sig_transdc_His_kin_Hpt_dom"/>
</dbReference>
<dbReference type="RefSeq" id="WP_054359878.1">
    <property type="nucleotide sequence ID" value="NZ_JAPCYQ010000001.1"/>
</dbReference>
<gene>
    <name evidence="3" type="ORF">ABB55_17075</name>
</gene>
<protein>
    <recommendedName>
        <fullName evidence="2">HPt domain-containing protein</fullName>
    </recommendedName>
</protein>
<dbReference type="GO" id="GO:0000160">
    <property type="term" value="P:phosphorelay signal transduction system"/>
    <property type="evidence" value="ECO:0007669"/>
    <property type="project" value="UniProtKB-KW"/>
</dbReference>
<reference evidence="3 4" key="2">
    <citation type="submission" date="2015-10" db="EMBL/GenBank/DDBJ databases">
        <title>Draft Genome Sequence of Prosthecomicrobium hirschii ATCC 27832.</title>
        <authorList>
            <person name="Daniel J."/>
            <person name="Givan S.A."/>
            <person name="Brun Y.V."/>
            <person name="Brown P.J."/>
        </authorList>
    </citation>
    <scope>NUCLEOTIDE SEQUENCE [LARGE SCALE GENOMIC DNA]</scope>
    <source>
        <strain evidence="3 4">16</strain>
    </source>
</reference>
<dbReference type="GO" id="GO:0004672">
    <property type="term" value="F:protein kinase activity"/>
    <property type="evidence" value="ECO:0007669"/>
    <property type="project" value="UniProtKB-ARBA"/>
</dbReference>
<name>A0A0P6VSN6_9HYPH</name>
<comment type="caution">
    <text evidence="3">The sequence shown here is derived from an EMBL/GenBank/DDBJ whole genome shotgun (WGS) entry which is preliminary data.</text>
</comment>
<dbReference type="Gene3D" id="1.20.120.160">
    <property type="entry name" value="HPT domain"/>
    <property type="match status" value="1"/>
</dbReference>
<evidence type="ECO:0000256" key="1">
    <source>
        <dbReference type="ARBA" id="ARBA00023012"/>
    </source>
</evidence>
<reference evidence="3 4" key="1">
    <citation type="submission" date="2015-09" db="EMBL/GenBank/DDBJ databases">
        <authorList>
            <person name="Jackson K.R."/>
            <person name="Lunt B.L."/>
            <person name="Fisher J.N.B."/>
            <person name="Gardner A.V."/>
            <person name="Bailey M.E."/>
            <person name="Deus L.M."/>
            <person name="Earl A.S."/>
            <person name="Gibby P.D."/>
            <person name="Hartmann K.A."/>
            <person name="Liu J.E."/>
            <person name="Manci A.M."/>
            <person name="Nielsen D.A."/>
            <person name="Solomon M.B."/>
            <person name="Breakwell D.P."/>
            <person name="Burnett S.H."/>
            <person name="Grose J.H."/>
        </authorList>
    </citation>
    <scope>NUCLEOTIDE SEQUENCE [LARGE SCALE GENOMIC DNA]</scope>
    <source>
        <strain evidence="3 4">16</strain>
    </source>
</reference>